<dbReference type="InterPro" id="IPR002347">
    <property type="entry name" value="SDR_fam"/>
</dbReference>
<comment type="similarity">
    <text evidence="1">Belongs to the short-chain dehydrogenases/reductases (SDR) family.</text>
</comment>
<organism evidence="2 3">
    <name type="scientific">Microcystis aeruginosa DA14</name>
    <dbReference type="NCBI Taxonomy" id="1987506"/>
    <lineage>
        <taxon>Bacteria</taxon>
        <taxon>Bacillati</taxon>
        <taxon>Cyanobacteriota</taxon>
        <taxon>Cyanophyceae</taxon>
        <taxon>Oscillatoriophycideae</taxon>
        <taxon>Chroococcales</taxon>
        <taxon>Microcystaceae</taxon>
        <taxon>Microcystis</taxon>
    </lineage>
</organism>
<sequence>MPDASRRSRRLIFPSRPGPIPFSQIGILAHTAAKHALVGLTKQLSQAFGPSGNTCNVVAPGFVRSNPAPERQWNAYGSDDQKWLVESIHVRRLGTAADIAHAVLFLVGDKAGWISDQILSMDGGRS</sequence>
<reference evidence="2 3" key="1">
    <citation type="submission" date="2017-08" db="EMBL/GenBank/DDBJ databases">
        <title>Functional genomic and metabolic studies of the symbiotic interactions of six Microcystis-dominated communities.</title>
        <authorList>
            <person name="Li Q."/>
            <person name="Lin F."/>
        </authorList>
    </citation>
    <scope>NUCLEOTIDE SEQUENCE [LARGE SCALE GENOMIC DNA]</scope>
    <source>
        <strain evidence="2">DA14</strain>
    </source>
</reference>
<dbReference type="PANTHER" id="PTHR42879:SF2">
    <property type="entry name" value="3-OXOACYL-[ACYL-CARRIER-PROTEIN] REDUCTASE FABG"/>
    <property type="match status" value="1"/>
</dbReference>
<dbReference type="Proteomes" id="UP000256301">
    <property type="component" value="Unassembled WGS sequence"/>
</dbReference>
<evidence type="ECO:0000256" key="1">
    <source>
        <dbReference type="ARBA" id="ARBA00006484"/>
    </source>
</evidence>
<dbReference type="PRINTS" id="PR00081">
    <property type="entry name" value="GDHRDH"/>
</dbReference>
<name>A0A3E0MDE8_MICAE</name>
<comment type="caution">
    <text evidence="2">The sequence shown here is derived from an EMBL/GenBank/DDBJ whole genome shotgun (WGS) entry which is preliminary data.</text>
</comment>
<dbReference type="InterPro" id="IPR050259">
    <property type="entry name" value="SDR"/>
</dbReference>
<proteinExistence type="inferred from homology"/>
<dbReference type="AlphaFoldDB" id="A0A3E0MDE8"/>
<dbReference type="Gene3D" id="3.40.50.720">
    <property type="entry name" value="NAD(P)-binding Rossmann-like Domain"/>
    <property type="match status" value="1"/>
</dbReference>
<dbReference type="Pfam" id="PF13561">
    <property type="entry name" value="adh_short_C2"/>
    <property type="match status" value="1"/>
</dbReference>
<dbReference type="SUPFAM" id="SSF51735">
    <property type="entry name" value="NAD(P)-binding Rossmann-fold domains"/>
    <property type="match status" value="1"/>
</dbReference>
<accession>A0A3E0MDE8</accession>
<dbReference type="EMBL" id="QQWE01000003">
    <property type="protein sequence ID" value="REJ57795.1"/>
    <property type="molecule type" value="Genomic_DNA"/>
</dbReference>
<gene>
    <name evidence="2" type="ORF">DWQ56_11090</name>
</gene>
<protein>
    <submittedName>
        <fullName evidence="2">SDR family NAD(P)-dependent oxidoreductase</fullName>
    </submittedName>
</protein>
<dbReference type="PANTHER" id="PTHR42879">
    <property type="entry name" value="3-OXOACYL-(ACYL-CARRIER-PROTEIN) REDUCTASE"/>
    <property type="match status" value="1"/>
</dbReference>
<evidence type="ECO:0000313" key="3">
    <source>
        <dbReference type="Proteomes" id="UP000256301"/>
    </source>
</evidence>
<dbReference type="InterPro" id="IPR036291">
    <property type="entry name" value="NAD(P)-bd_dom_sf"/>
</dbReference>
<evidence type="ECO:0000313" key="2">
    <source>
        <dbReference type="EMBL" id="REJ57795.1"/>
    </source>
</evidence>